<evidence type="ECO:0000256" key="1">
    <source>
        <dbReference type="ARBA" id="ARBA00022737"/>
    </source>
</evidence>
<accession>A0A9P9DU22</accession>
<dbReference type="AlphaFoldDB" id="A0A9P9DU22"/>
<dbReference type="EMBL" id="JAGMWT010000007">
    <property type="protein sequence ID" value="KAH7125710.1"/>
    <property type="molecule type" value="Genomic_DNA"/>
</dbReference>
<dbReference type="Pfam" id="PF24883">
    <property type="entry name" value="NPHP3_N"/>
    <property type="match status" value="1"/>
</dbReference>
<evidence type="ECO:0000313" key="5">
    <source>
        <dbReference type="Proteomes" id="UP000700596"/>
    </source>
</evidence>
<comment type="caution">
    <text evidence="4">The sequence shown here is derived from an EMBL/GenBank/DDBJ whole genome shotgun (WGS) entry which is preliminary data.</text>
</comment>
<evidence type="ECO:0000313" key="4">
    <source>
        <dbReference type="EMBL" id="KAH7125710.1"/>
    </source>
</evidence>
<dbReference type="Proteomes" id="UP000700596">
    <property type="component" value="Unassembled WGS sequence"/>
</dbReference>
<sequence length="334" mass="37451">MGRRDRFQNRVRALFAPDAPRSASPTLGPPPSTQPTPPPPSSGCAPAPTTLRNPVFEKALIEYVQKIPDTEKAAFEYASKTIDERTLLSAVRAYDAAHKDNSSFRPHADRLSKFLGLLNSFTGGVAIGIQASPEISAIVVGSVRIVIDLALKFTTFFSRLTDMICTFEAYLAPLAEYAQAADIGLVEEPLCKAYTSIVDFGWKARRVFVDVNGKQRAWTSFRAFLHQHWEPFESKFASINEDLQRHLHVLLHSVQALHFNAFLDEKSKEEKSAFLSWVSSIDFESVHQQTYAKKHKQTCEWLIKEQEYQRWSNSPGSSLLWCYGKPGIGKSVLA</sequence>
<feature type="region of interest" description="Disordered" evidence="2">
    <location>
        <begin position="1"/>
        <end position="49"/>
    </location>
</feature>
<evidence type="ECO:0000256" key="2">
    <source>
        <dbReference type="SAM" id="MobiDB-lite"/>
    </source>
</evidence>
<dbReference type="PANTHER" id="PTHR10039">
    <property type="entry name" value="AMELOGENIN"/>
    <property type="match status" value="1"/>
</dbReference>
<dbReference type="InterPro" id="IPR056884">
    <property type="entry name" value="NPHP3-like_N"/>
</dbReference>
<gene>
    <name evidence="4" type="ORF">B0J11DRAFT_312399</name>
</gene>
<dbReference type="OrthoDB" id="4772757at2759"/>
<feature type="compositionally biased region" description="Pro residues" evidence="2">
    <location>
        <begin position="27"/>
        <end position="41"/>
    </location>
</feature>
<name>A0A9P9DU22_9PLEO</name>
<keyword evidence="1" id="KW-0677">Repeat</keyword>
<evidence type="ECO:0000259" key="3">
    <source>
        <dbReference type="Pfam" id="PF24883"/>
    </source>
</evidence>
<organism evidence="4 5">
    <name type="scientific">Dendryphion nanum</name>
    <dbReference type="NCBI Taxonomy" id="256645"/>
    <lineage>
        <taxon>Eukaryota</taxon>
        <taxon>Fungi</taxon>
        <taxon>Dikarya</taxon>
        <taxon>Ascomycota</taxon>
        <taxon>Pezizomycotina</taxon>
        <taxon>Dothideomycetes</taxon>
        <taxon>Pleosporomycetidae</taxon>
        <taxon>Pleosporales</taxon>
        <taxon>Torulaceae</taxon>
        <taxon>Dendryphion</taxon>
    </lineage>
</organism>
<feature type="domain" description="Nephrocystin 3-like N-terminal" evidence="3">
    <location>
        <begin position="297"/>
        <end position="334"/>
    </location>
</feature>
<proteinExistence type="predicted"/>
<keyword evidence="5" id="KW-1185">Reference proteome</keyword>
<reference evidence="4" key="1">
    <citation type="journal article" date="2021" name="Nat. Commun.">
        <title>Genetic determinants of endophytism in the Arabidopsis root mycobiome.</title>
        <authorList>
            <person name="Mesny F."/>
            <person name="Miyauchi S."/>
            <person name="Thiergart T."/>
            <person name="Pickel B."/>
            <person name="Atanasova L."/>
            <person name="Karlsson M."/>
            <person name="Huettel B."/>
            <person name="Barry K.W."/>
            <person name="Haridas S."/>
            <person name="Chen C."/>
            <person name="Bauer D."/>
            <person name="Andreopoulos W."/>
            <person name="Pangilinan J."/>
            <person name="LaButti K."/>
            <person name="Riley R."/>
            <person name="Lipzen A."/>
            <person name="Clum A."/>
            <person name="Drula E."/>
            <person name="Henrissat B."/>
            <person name="Kohler A."/>
            <person name="Grigoriev I.V."/>
            <person name="Martin F.M."/>
            <person name="Hacquard S."/>
        </authorList>
    </citation>
    <scope>NUCLEOTIDE SEQUENCE</scope>
    <source>
        <strain evidence="4">MPI-CAGE-CH-0243</strain>
    </source>
</reference>
<protein>
    <recommendedName>
        <fullName evidence="3">Nephrocystin 3-like N-terminal domain-containing protein</fullName>
    </recommendedName>
</protein>
<dbReference type="PANTHER" id="PTHR10039:SF14">
    <property type="entry name" value="NACHT DOMAIN-CONTAINING PROTEIN"/>
    <property type="match status" value="1"/>
</dbReference>